<keyword evidence="10" id="KW-0739">Sodium transport</keyword>
<keyword evidence="14" id="KW-1185">Reference proteome</keyword>
<gene>
    <name evidence="13" type="ORF">CKA38_05940</name>
</gene>
<comment type="subcellular location">
    <subcellularLocation>
        <location evidence="1">Cell membrane</location>
        <topology evidence="1">Multi-pass membrane protein</topology>
    </subcellularLocation>
</comment>
<comment type="similarity">
    <text evidence="2 11">Belongs to the sodium:solute symporter (SSF) (TC 2.A.21) family.</text>
</comment>
<evidence type="ECO:0008006" key="15">
    <source>
        <dbReference type="Google" id="ProtNLM"/>
    </source>
</evidence>
<dbReference type="PROSITE" id="PS50283">
    <property type="entry name" value="NA_SOLUT_SYMP_3"/>
    <property type="match status" value="1"/>
</dbReference>
<dbReference type="PANTHER" id="PTHR42985:SF40">
    <property type="entry name" value="LD47995P-RELATED"/>
    <property type="match status" value="1"/>
</dbReference>
<evidence type="ECO:0000256" key="2">
    <source>
        <dbReference type="ARBA" id="ARBA00006434"/>
    </source>
</evidence>
<sequence length="529" mass="57057">MARDWQVADRRGGCLGNSARKTVDGCGRRVFAGAANQSCVYGNLFGLQLMNTLDYIILVVYFLMVCGVAAVFAGKQKSLKDYFLGDRNVPWYAAMFSGIATIVSATSFIGGPAVAFTGNLQFLQYRLALPIVLGIICGLILPTFFRQQIYSIYEYLERRFDVRVRLVASVLFLLLKSIYLAICIYAPALVLARMTGLPVIGIVLAVGVVTALYTMAGGIKAVIWTDTLQLGIFIGAIGFVLYLVCSRVEGGAPAVWQIAGEHGHLDFFNFSTSLKEPYTFLGGLLGGTVYTLSQFGVDQAEVQRYLTTKNIRQSNLAMITSMLAATVVGFALFFIGAALFAFYQAYPQKLGEGVGPNDIFPKFIIEELPHGIKGVLIAAILAAAMSTVSAVLNSMATVTLSDIWPRVSQHKPGVRAGRICTLAFGAMATVFACFGNHFGNILELSLMIGNLFGGSLVGTFLLGMLTRRVTARAALVAMICGFASALWLAFFTDVARMWYGFFSMLVVFAVGFAVSLLGPKSSTRAPAKN</sequence>
<evidence type="ECO:0000256" key="9">
    <source>
        <dbReference type="ARBA" id="ARBA00023136"/>
    </source>
</evidence>
<feature type="transmembrane region" description="Helical" evidence="12">
    <location>
        <begin position="318"/>
        <end position="343"/>
    </location>
</feature>
<protein>
    <recommendedName>
        <fullName evidence="15">Sodium:solute symporter</fullName>
    </recommendedName>
</protein>
<evidence type="ECO:0000256" key="1">
    <source>
        <dbReference type="ARBA" id="ARBA00004651"/>
    </source>
</evidence>
<feature type="transmembrane region" description="Helical" evidence="12">
    <location>
        <begin position="419"/>
        <end position="438"/>
    </location>
</feature>
<dbReference type="PANTHER" id="PTHR42985">
    <property type="entry name" value="SODIUM-COUPLED MONOCARBOXYLATE TRANSPORTER"/>
    <property type="match status" value="1"/>
</dbReference>
<dbReference type="InterPro" id="IPR038377">
    <property type="entry name" value="Na/Glc_symporter_sf"/>
</dbReference>
<evidence type="ECO:0000256" key="10">
    <source>
        <dbReference type="ARBA" id="ARBA00023201"/>
    </source>
</evidence>
<evidence type="ECO:0000256" key="6">
    <source>
        <dbReference type="ARBA" id="ARBA00022989"/>
    </source>
</evidence>
<dbReference type="GO" id="GO:0006814">
    <property type="term" value="P:sodium ion transport"/>
    <property type="evidence" value="ECO:0007669"/>
    <property type="project" value="UniProtKB-KW"/>
</dbReference>
<proteinExistence type="inferred from homology"/>
<dbReference type="KEGG" id="elut:CKA38_05940"/>
<feature type="transmembrane region" description="Helical" evidence="12">
    <location>
        <begin position="166"/>
        <end position="190"/>
    </location>
</feature>
<evidence type="ECO:0000313" key="14">
    <source>
        <dbReference type="Proteomes" id="UP000244896"/>
    </source>
</evidence>
<feature type="transmembrane region" description="Helical" evidence="12">
    <location>
        <begin position="127"/>
        <end position="145"/>
    </location>
</feature>
<feature type="transmembrane region" description="Helical" evidence="12">
    <location>
        <begin position="278"/>
        <end position="297"/>
    </location>
</feature>
<dbReference type="InterPro" id="IPR001734">
    <property type="entry name" value="Na/solute_symporter"/>
</dbReference>
<accession>A0A2U8E2D5</accession>
<keyword evidence="3" id="KW-0813">Transport</keyword>
<evidence type="ECO:0000256" key="11">
    <source>
        <dbReference type="RuleBase" id="RU362091"/>
    </source>
</evidence>
<keyword evidence="6 12" id="KW-1133">Transmembrane helix</keyword>
<dbReference type="Gene3D" id="1.20.1730.10">
    <property type="entry name" value="Sodium/glucose cotransporter"/>
    <property type="match status" value="1"/>
</dbReference>
<keyword evidence="4" id="KW-1003">Cell membrane</keyword>
<keyword evidence="9 12" id="KW-0472">Membrane</keyword>
<feature type="transmembrane region" description="Helical" evidence="12">
    <location>
        <begin position="55"/>
        <end position="73"/>
    </location>
</feature>
<evidence type="ECO:0000256" key="12">
    <source>
        <dbReference type="SAM" id="Phobius"/>
    </source>
</evidence>
<dbReference type="Pfam" id="PF00474">
    <property type="entry name" value="SSF"/>
    <property type="match status" value="1"/>
</dbReference>
<organism evidence="13 14">
    <name type="scientific">Ereboglobus luteus</name>
    <dbReference type="NCBI Taxonomy" id="1796921"/>
    <lineage>
        <taxon>Bacteria</taxon>
        <taxon>Pseudomonadati</taxon>
        <taxon>Verrucomicrobiota</taxon>
        <taxon>Opitutia</taxon>
        <taxon>Opitutales</taxon>
        <taxon>Opitutaceae</taxon>
        <taxon>Ereboglobus</taxon>
    </lineage>
</organism>
<evidence type="ECO:0000256" key="4">
    <source>
        <dbReference type="ARBA" id="ARBA00022475"/>
    </source>
</evidence>
<dbReference type="EMBL" id="CP023004">
    <property type="protein sequence ID" value="AWI08854.1"/>
    <property type="molecule type" value="Genomic_DNA"/>
</dbReference>
<dbReference type="NCBIfam" id="TIGR00813">
    <property type="entry name" value="sss"/>
    <property type="match status" value="1"/>
</dbReference>
<dbReference type="InterPro" id="IPR051163">
    <property type="entry name" value="Sodium:Solute_Symporter_SSF"/>
</dbReference>
<dbReference type="GO" id="GO:0015293">
    <property type="term" value="F:symporter activity"/>
    <property type="evidence" value="ECO:0007669"/>
    <property type="project" value="TreeGrafter"/>
</dbReference>
<keyword evidence="7" id="KW-0915">Sodium</keyword>
<reference evidence="13 14" key="1">
    <citation type="journal article" date="2018" name="Syst. Appl. Microbiol.">
        <title>Ereboglobus luteus gen. nov. sp. nov. from cockroach guts, and new insights into the oxygen relationship of the genera Opitutus and Didymococcus (Verrucomicrobia: Opitutaceae).</title>
        <authorList>
            <person name="Tegtmeier D."/>
            <person name="Belitz A."/>
            <person name="Radek R."/>
            <person name="Heimerl T."/>
            <person name="Brune A."/>
        </authorList>
    </citation>
    <scope>NUCLEOTIDE SEQUENCE [LARGE SCALE GENOMIC DNA]</scope>
    <source>
        <strain evidence="13 14">Ho45</strain>
    </source>
</reference>
<evidence type="ECO:0000256" key="5">
    <source>
        <dbReference type="ARBA" id="ARBA00022692"/>
    </source>
</evidence>
<keyword evidence="8" id="KW-0406">Ion transport</keyword>
<feature type="transmembrane region" description="Helical" evidence="12">
    <location>
        <begin position="375"/>
        <end position="398"/>
    </location>
</feature>
<dbReference type="OrthoDB" id="9810181at2"/>
<evidence type="ECO:0000256" key="8">
    <source>
        <dbReference type="ARBA" id="ARBA00023065"/>
    </source>
</evidence>
<evidence type="ECO:0000256" key="3">
    <source>
        <dbReference type="ARBA" id="ARBA00022448"/>
    </source>
</evidence>
<feature type="transmembrane region" description="Helical" evidence="12">
    <location>
        <begin position="473"/>
        <end position="491"/>
    </location>
</feature>
<evidence type="ECO:0000256" key="7">
    <source>
        <dbReference type="ARBA" id="ARBA00023053"/>
    </source>
</evidence>
<feature type="transmembrane region" description="Helical" evidence="12">
    <location>
        <begin position="227"/>
        <end position="244"/>
    </location>
</feature>
<dbReference type="AlphaFoldDB" id="A0A2U8E2D5"/>
<feature type="transmembrane region" description="Helical" evidence="12">
    <location>
        <begin position="444"/>
        <end position="466"/>
    </location>
</feature>
<dbReference type="GO" id="GO:0005886">
    <property type="term" value="C:plasma membrane"/>
    <property type="evidence" value="ECO:0007669"/>
    <property type="project" value="UniProtKB-SubCell"/>
</dbReference>
<feature type="transmembrane region" description="Helical" evidence="12">
    <location>
        <begin position="196"/>
        <end position="215"/>
    </location>
</feature>
<name>A0A2U8E2D5_9BACT</name>
<keyword evidence="5 12" id="KW-0812">Transmembrane</keyword>
<feature type="transmembrane region" description="Helical" evidence="12">
    <location>
        <begin position="94"/>
        <end position="115"/>
    </location>
</feature>
<evidence type="ECO:0000313" key="13">
    <source>
        <dbReference type="EMBL" id="AWI08854.1"/>
    </source>
</evidence>
<feature type="transmembrane region" description="Helical" evidence="12">
    <location>
        <begin position="497"/>
        <end position="518"/>
    </location>
</feature>
<dbReference type="Proteomes" id="UP000244896">
    <property type="component" value="Chromosome"/>
</dbReference>